<feature type="transmembrane region" description="Helical" evidence="7">
    <location>
        <begin position="21"/>
        <end position="40"/>
    </location>
</feature>
<dbReference type="AlphaFoldDB" id="A0A1Y2CES8"/>
<dbReference type="FunFam" id="1.20.1740.10:FF:000001">
    <property type="entry name" value="Amino acid permease"/>
    <property type="match status" value="1"/>
</dbReference>
<dbReference type="GO" id="GO:0016020">
    <property type="term" value="C:membrane"/>
    <property type="evidence" value="ECO:0007669"/>
    <property type="project" value="UniProtKB-SubCell"/>
</dbReference>
<feature type="transmembrane region" description="Helical" evidence="7">
    <location>
        <begin position="124"/>
        <end position="145"/>
    </location>
</feature>
<evidence type="ECO:0000256" key="5">
    <source>
        <dbReference type="ARBA" id="ARBA00022989"/>
    </source>
</evidence>
<keyword evidence="6 7" id="KW-0472">Membrane</keyword>
<dbReference type="PIRSF" id="PIRSF006060">
    <property type="entry name" value="AA_transporter"/>
    <property type="match status" value="1"/>
</dbReference>
<dbReference type="EMBL" id="MCGO01000019">
    <property type="protein sequence ID" value="ORY45570.1"/>
    <property type="molecule type" value="Genomic_DNA"/>
</dbReference>
<evidence type="ECO:0000313" key="9">
    <source>
        <dbReference type="EMBL" id="ORY45570.1"/>
    </source>
</evidence>
<evidence type="ECO:0000256" key="2">
    <source>
        <dbReference type="ARBA" id="ARBA00022448"/>
    </source>
</evidence>
<feature type="transmembrane region" description="Helical" evidence="7">
    <location>
        <begin position="342"/>
        <end position="363"/>
    </location>
</feature>
<feature type="transmembrane region" description="Helical" evidence="7">
    <location>
        <begin position="205"/>
        <end position="224"/>
    </location>
</feature>
<dbReference type="InterPro" id="IPR004841">
    <property type="entry name" value="AA-permease/SLC12A_dom"/>
</dbReference>
<feature type="transmembrane region" description="Helical" evidence="7">
    <location>
        <begin position="244"/>
        <end position="262"/>
    </location>
</feature>
<dbReference type="GO" id="GO:0015171">
    <property type="term" value="F:amino acid transmembrane transporter activity"/>
    <property type="evidence" value="ECO:0007669"/>
    <property type="project" value="TreeGrafter"/>
</dbReference>
<dbReference type="OrthoDB" id="3900342at2759"/>
<dbReference type="PANTHER" id="PTHR43341">
    <property type="entry name" value="AMINO ACID PERMEASE"/>
    <property type="match status" value="1"/>
</dbReference>
<keyword evidence="5 7" id="KW-1133">Transmembrane helix</keyword>
<feature type="transmembrane region" description="Helical" evidence="7">
    <location>
        <begin position="157"/>
        <end position="177"/>
    </location>
</feature>
<comment type="caution">
    <text evidence="9">The sequence shown here is derived from an EMBL/GenBank/DDBJ whole genome shotgun (WGS) entry which is preliminary data.</text>
</comment>
<evidence type="ECO:0000256" key="4">
    <source>
        <dbReference type="ARBA" id="ARBA00022970"/>
    </source>
</evidence>
<accession>A0A1Y2CES8</accession>
<keyword evidence="2" id="KW-0813">Transport</keyword>
<dbReference type="Gene3D" id="1.20.1740.10">
    <property type="entry name" value="Amino acid/polyamine transporter I"/>
    <property type="match status" value="1"/>
</dbReference>
<evidence type="ECO:0000256" key="3">
    <source>
        <dbReference type="ARBA" id="ARBA00022692"/>
    </source>
</evidence>
<dbReference type="InterPro" id="IPR004840">
    <property type="entry name" value="Amino_acid_permease_CS"/>
</dbReference>
<evidence type="ECO:0000256" key="7">
    <source>
        <dbReference type="SAM" id="Phobius"/>
    </source>
</evidence>
<dbReference type="PANTHER" id="PTHR43341:SF1">
    <property type="entry name" value="GENERAL AMINO-ACID PERMEASE GAP1"/>
    <property type="match status" value="1"/>
</dbReference>
<feature type="transmembrane region" description="Helical" evidence="7">
    <location>
        <begin position="369"/>
        <end position="387"/>
    </location>
</feature>
<reference evidence="9 10" key="1">
    <citation type="submission" date="2016-07" db="EMBL/GenBank/DDBJ databases">
        <title>Pervasive Adenine N6-methylation of Active Genes in Fungi.</title>
        <authorList>
            <consortium name="DOE Joint Genome Institute"/>
            <person name="Mondo S.J."/>
            <person name="Dannebaum R.O."/>
            <person name="Kuo R.C."/>
            <person name="Labutti K."/>
            <person name="Haridas S."/>
            <person name="Kuo A."/>
            <person name="Salamov A."/>
            <person name="Ahrendt S.R."/>
            <person name="Lipzen A."/>
            <person name="Sullivan W."/>
            <person name="Andreopoulos W.B."/>
            <person name="Clum A."/>
            <person name="Lindquist E."/>
            <person name="Daum C."/>
            <person name="Ramamoorthy G.K."/>
            <person name="Gryganskyi A."/>
            <person name="Culley D."/>
            <person name="Magnuson J.K."/>
            <person name="James T.Y."/>
            <person name="O'Malley M.A."/>
            <person name="Stajich J.E."/>
            <person name="Spatafora J.W."/>
            <person name="Visel A."/>
            <person name="Grigoriev I.V."/>
        </authorList>
    </citation>
    <scope>NUCLEOTIDE SEQUENCE [LARGE SCALE GENOMIC DNA]</scope>
    <source>
        <strain evidence="9 10">JEL800</strain>
    </source>
</reference>
<evidence type="ECO:0000256" key="1">
    <source>
        <dbReference type="ARBA" id="ARBA00004141"/>
    </source>
</evidence>
<feature type="domain" description="Amino acid permease/ SLC12A" evidence="8">
    <location>
        <begin position="17"/>
        <end position="443"/>
    </location>
</feature>
<organism evidence="9 10">
    <name type="scientific">Rhizoclosmatium globosum</name>
    <dbReference type="NCBI Taxonomy" id="329046"/>
    <lineage>
        <taxon>Eukaryota</taxon>
        <taxon>Fungi</taxon>
        <taxon>Fungi incertae sedis</taxon>
        <taxon>Chytridiomycota</taxon>
        <taxon>Chytridiomycota incertae sedis</taxon>
        <taxon>Chytridiomycetes</taxon>
        <taxon>Chytridiales</taxon>
        <taxon>Chytriomycetaceae</taxon>
        <taxon>Rhizoclosmatium</taxon>
    </lineage>
</organism>
<evidence type="ECO:0000313" key="10">
    <source>
        <dbReference type="Proteomes" id="UP000193642"/>
    </source>
</evidence>
<feature type="transmembrane region" description="Helical" evidence="7">
    <location>
        <begin position="297"/>
        <end position="321"/>
    </location>
</feature>
<keyword evidence="10" id="KW-1185">Reference proteome</keyword>
<name>A0A1Y2CES8_9FUNG</name>
<dbReference type="InterPro" id="IPR050524">
    <property type="entry name" value="APC_YAT"/>
</dbReference>
<dbReference type="Proteomes" id="UP000193642">
    <property type="component" value="Unassembled WGS sequence"/>
</dbReference>
<sequence>MHTQPEGKLHRKLKARHLEMIAIGGTIGTGLLLKSGSAIYTAGPLGALICFVIAGFQVFFVSSAIGEMAAFLPMEGAFSHMPARFVNPAFGFASGWNYWLSWVLGVPAELSAISSFMAFWTTAIPSWAWTAIYLVPVASVNLLGVSSFGETEFALSLIKVIAIVIFLFISLLMWFGVGQSTGPLWFVNWSPALVGDDSLTRFNNIASAMTTAFFSFGGTELIGLTASEAENPRVSIPKAINGTFIRILLFYLGSILMIGLLLSPDNEVLDPNNPAGISQSPFVYVYNSFGIKAAEHIMNAVIILATLSAANSSIYACSRTLTRLAEENSAPKFLGRVDSRGVPVASVALSILFGVIAIIGGYLLSPQDVFNFLSNLIALAIEINWLIMSYTHLRFRAGFLAQGYKLADLPYVAPFYPYADYLSLVMGLVVSVFLNWFIAQSWLYAGVPLTILWFLGKGVWDGYKKGNVLSGFALVPLMEMDFETGRYVEAEGETQGKKQGLFTRLIGKLKGGR</sequence>
<dbReference type="PROSITE" id="PS00218">
    <property type="entry name" value="AMINO_ACID_PERMEASE_1"/>
    <property type="match status" value="1"/>
</dbReference>
<keyword evidence="3 7" id="KW-0812">Transmembrane</keyword>
<dbReference type="Pfam" id="PF00324">
    <property type="entry name" value="AA_permease"/>
    <property type="match status" value="1"/>
</dbReference>
<feature type="transmembrane region" description="Helical" evidence="7">
    <location>
        <begin position="442"/>
        <end position="460"/>
    </location>
</feature>
<feature type="transmembrane region" description="Helical" evidence="7">
    <location>
        <begin position="415"/>
        <end position="436"/>
    </location>
</feature>
<protein>
    <submittedName>
        <fullName evidence="9">Amino acid transporter</fullName>
    </submittedName>
</protein>
<dbReference type="STRING" id="329046.A0A1Y2CES8"/>
<proteinExistence type="predicted"/>
<keyword evidence="4" id="KW-0029">Amino-acid transport</keyword>
<gene>
    <name evidence="9" type="ORF">BCR33DRAFT_757944</name>
</gene>
<comment type="subcellular location">
    <subcellularLocation>
        <location evidence="1">Membrane</location>
        <topology evidence="1">Multi-pass membrane protein</topology>
    </subcellularLocation>
</comment>
<evidence type="ECO:0000259" key="8">
    <source>
        <dbReference type="Pfam" id="PF00324"/>
    </source>
</evidence>
<evidence type="ECO:0000256" key="6">
    <source>
        <dbReference type="ARBA" id="ARBA00023136"/>
    </source>
</evidence>
<feature type="transmembrane region" description="Helical" evidence="7">
    <location>
        <begin position="46"/>
        <end position="73"/>
    </location>
</feature>